<protein>
    <submittedName>
        <fullName evidence="2">Uncharacterized protein</fullName>
    </submittedName>
</protein>
<evidence type="ECO:0000313" key="3">
    <source>
        <dbReference type="Proteomes" id="UP001287356"/>
    </source>
</evidence>
<dbReference type="EMBL" id="JAULSN010000005">
    <property type="protein sequence ID" value="KAK3371694.1"/>
    <property type="molecule type" value="Genomic_DNA"/>
</dbReference>
<feature type="compositionally biased region" description="Basic and acidic residues" evidence="1">
    <location>
        <begin position="407"/>
        <end position="418"/>
    </location>
</feature>
<dbReference type="AlphaFoldDB" id="A0AAE0K7S9"/>
<feature type="compositionally biased region" description="Polar residues" evidence="1">
    <location>
        <begin position="385"/>
        <end position="397"/>
    </location>
</feature>
<comment type="caution">
    <text evidence="2">The sequence shown here is derived from an EMBL/GenBank/DDBJ whole genome shotgun (WGS) entry which is preliminary data.</text>
</comment>
<reference evidence="2" key="1">
    <citation type="journal article" date="2023" name="Mol. Phylogenet. Evol.">
        <title>Genome-scale phylogeny and comparative genomics of the fungal order Sordariales.</title>
        <authorList>
            <person name="Hensen N."/>
            <person name="Bonometti L."/>
            <person name="Westerberg I."/>
            <person name="Brannstrom I.O."/>
            <person name="Guillou S."/>
            <person name="Cros-Aarteil S."/>
            <person name="Calhoun S."/>
            <person name="Haridas S."/>
            <person name="Kuo A."/>
            <person name="Mondo S."/>
            <person name="Pangilinan J."/>
            <person name="Riley R."/>
            <person name="LaButti K."/>
            <person name="Andreopoulos B."/>
            <person name="Lipzen A."/>
            <person name="Chen C."/>
            <person name="Yan M."/>
            <person name="Daum C."/>
            <person name="Ng V."/>
            <person name="Clum A."/>
            <person name="Steindorff A."/>
            <person name="Ohm R.A."/>
            <person name="Martin F."/>
            <person name="Silar P."/>
            <person name="Natvig D.O."/>
            <person name="Lalanne C."/>
            <person name="Gautier V."/>
            <person name="Ament-Velasquez S.L."/>
            <person name="Kruys A."/>
            <person name="Hutchinson M.I."/>
            <person name="Powell A.J."/>
            <person name="Barry K."/>
            <person name="Miller A.N."/>
            <person name="Grigoriev I.V."/>
            <person name="Debuchy R."/>
            <person name="Gladieux P."/>
            <person name="Hiltunen Thoren M."/>
            <person name="Johannesson H."/>
        </authorList>
    </citation>
    <scope>NUCLEOTIDE SEQUENCE</scope>
    <source>
        <strain evidence="2">CBS 958.72</strain>
    </source>
</reference>
<accession>A0AAE0K7S9</accession>
<organism evidence="2 3">
    <name type="scientific">Lasiosphaeria ovina</name>
    <dbReference type="NCBI Taxonomy" id="92902"/>
    <lineage>
        <taxon>Eukaryota</taxon>
        <taxon>Fungi</taxon>
        <taxon>Dikarya</taxon>
        <taxon>Ascomycota</taxon>
        <taxon>Pezizomycotina</taxon>
        <taxon>Sordariomycetes</taxon>
        <taxon>Sordariomycetidae</taxon>
        <taxon>Sordariales</taxon>
        <taxon>Lasiosphaeriaceae</taxon>
        <taxon>Lasiosphaeria</taxon>
    </lineage>
</organism>
<feature type="compositionally biased region" description="Polar residues" evidence="1">
    <location>
        <begin position="1"/>
        <end position="10"/>
    </location>
</feature>
<evidence type="ECO:0000256" key="1">
    <source>
        <dbReference type="SAM" id="MobiDB-lite"/>
    </source>
</evidence>
<reference evidence="2" key="2">
    <citation type="submission" date="2023-06" db="EMBL/GenBank/DDBJ databases">
        <authorList>
            <consortium name="Lawrence Berkeley National Laboratory"/>
            <person name="Haridas S."/>
            <person name="Hensen N."/>
            <person name="Bonometti L."/>
            <person name="Westerberg I."/>
            <person name="Brannstrom I.O."/>
            <person name="Guillou S."/>
            <person name="Cros-Aarteil S."/>
            <person name="Calhoun S."/>
            <person name="Kuo A."/>
            <person name="Mondo S."/>
            <person name="Pangilinan J."/>
            <person name="Riley R."/>
            <person name="Labutti K."/>
            <person name="Andreopoulos B."/>
            <person name="Lipzen A."/>
            <person name="Chen C."/>
            <person name="Yanf M."/>
            <person name="Daum C."/>
            <person name="Ng V."/>
            <person name="Clum A."/>
            <person name="Steindorff A."/>
            <person name="Ohm R."/>
            <person name="Martin F."/>
            <person name="Silar P."/>
            <person name="Natvig D."/>
            <person name="Lalanne C."/>
            <person name="Gautier V."/>
            <person name="Ament-Velasquez S.L."/>
            <person name="Kruys A."/>
            <person name="Hutchinson M.I."/>
            <person name="Powell A.J."/>
            <person name="Barry K."/>
            <person name="Miller A.N."/>
            <person name="Grigoriev I.V."/>
            <person name="Debuchy R."/>
            <person name="Gladieux P."/>
            <person name="Thoren M.H."/>
            <person name="Johannesson H."/>
        </authorList>
    </citation>
    <scope>NUCLEOTIDE SEQUENCE</scope>
    <source>
        <strain evidence="2">CBS 958.72</strain>
    </source>
</reference>
<keyword evidence="3" id="KW-1185">Reference proteome</keyword>
<feature type="region of interest" description="Disordered" evidence="1">
    <location>
        <begin position="1"/>
        <end position="20"/>
    </location>
</feature>
<feature type="compositionally biased region" description="Acidic residues" evidence="1">
    <location>
        <begin position="372"/>
        <end position="382"/>
    </location>
</feature>
<feature type="region of interest" description="Disordered" evidence="1">
    <location>
        <begin position="355"/>
        <end position="419"/>
    </location>
</feature>
<feature type="compositionally biased region" description="Low complexity" evidence="1">
    <location>
        <begin position="120"/>
        <end position="132"/>
    </location>
</feature>
<gene>
    <name evidence="2" type="ORF">B0T24DRAFT_333726</name>
</gene>
<dbReference type="Pfam" id="PF13136">
    <property type="entry name" value="DUF3984"/>
    <property type="match status" value="1"/>
</dbReference>
<dbReference type="Proteomes" id="UP001287356">
    <property type="component" value="Unassembled WGS sequence"/>
</dbReference>
<feature type="compositionally biased region" description="Low complexity" evidence="1">
    <location>
        <begin position="75"/>
        <end position="87"/>
    </location>
</feature>
<proteinExistence type="predicted"/>
<evidence type="ECO:0000313" key="2">
    <source>
        <dbReference type="EMBL" id="KAK3371694.1"/>
    </source>
</evidence>
<feature type="compositionally biased region" description="Acidic residues" evidence="1">
    <location>
        <begin position="355"/>
        <end position="365"/>
    </location>
</feature>
<feature type="compositionally biased region" description="Polar residues" evidence="1">
    <location>
        <begin position="56"/>
        <end position="69"/>
    </location>
</feature>
<sequence>MDVAYNQHSSAAKRKNRSSTNLNHLTLAPLTSKLPLGDDDDLADLVSAAAFGPLRTPSTSYLQGKSAPTTPRLLSRSPGGSAASGRRSQSRPRLPKSKSATHIAPLSGFSTNSAGHGGKPPLSASATASPTASRRKGGVSGSHHPHFAPTIHDNAGSDWLLRAGALISTETRESKGQAWLVSRASSTSLTGMRDADDYDNVDGGYFEREQLLLAAAAASRNASRRGSLGHVATAGIVVEDDHVSVYSPTHSRYGSRTQMLVTPRDRRSMDGYFPLAPGSVAASASASAYGGDVDDDSVAVAGPDFVNLDEKLEAIEQDTSVDDEAYVRRLVKHGNGGVGTWFGSVLGVNLFSVNEDEEESDDDGEGSSSTDGELDDGDDSGEGEQATQQQRGASSSTRRLEGFTTALEERMPSPKADEGGWQDAAWLLTVASKVIL</sequence>
<dbReference type="InterPro" id="IPR025040">
    <property type="entry name" value="DUF3984"/>
</dbReference>
<name>A0AAE0K7S9_9PEZI</name>
<feature type="region of interest" description="Disordered" evidence="1">
    <location>
        <begin position="54"/>
        <end position="153"/>
    </location>
</feature>